<accession>A0A432ZB38</accession>
<dbReference type="Proteomes" id="UP000287022">
    <property type="component" value="Unassembled WGS sequence"/>
</dbReference>
<evidence type="ECO:0000313" key="15">
    <source>
        <dbReference type="EMBL" id="RUO75155.1"/>
    </source>
</evidence>
<dbReference type="EMBL" id="PIQE01000001">
    <property type="protein sequence ID" value="RUO75155.1"/>
    <property type="molecule type" value="Genomic_DNA"/>
</dbReference>
<evidence type="ECO:0000256" key="7">
    <source>
        <dbReference type="ARBA" id="ARBA00023136"/>
    </source>
</evidence>
<evidence type="ECO:0000256" key="2">
    <source>
        <dbReference type="ARBA" id="ARBA00022448"/>
    </source>
</evidence>
<dbReference type="Gene3D" id="2.170.130.10">
    <property type="entry name" value="TonB-dependent receptor, plug domain"/>
    <property type="match status" value="1"/>
</dbReference>
<feature type="domain" description="TonB-dependent receptor-like beta-barrel" evidence="13">
    <location>
        <begin position="423"/>
        <end position="941"/>
    </location>
</feature>
<comment type="subcellular location">
    <subcellularLocation>
        <location evidence="1 9">Cell outer membrane</location>
        <topology evidence="1 9">Multi-pass membrane protein</topology>
    </subcellularLocation>
</comment>
<keyword evidence="15" id="KW-0675">Receptor</keyword>
<proteinExistence type="inferred from homology"/>
<dbReference type="InterPro" id="IPR010917">
    <property type="entry name" value="TonB_rcpt_CS"/>
</dbReference>
<keyword evidence="8 9" id="KW-0998">Cell outer membrane</keyword>
<evidence type="ECO:0000259" key="13">
    <source>
        <dbReference type="Pfam" id="PF00593"/>
    </source>
</evidence>
<reference evidence="16" key="1">
    <citation type="journal article" date="2018" name="Front. Microbiol.">
        <title>Genome-Based Analysis Reveals the Taxonomy and Diversity of the Family Idiomarinaceae.</title>
        <authorList>
            <person name="Liu Y."/>
            <person name="Lai Q."/>
            <person name="Shao Z."/>
        </authorList>
    </citation>
    <scope>NUCLEOTIDE SEQUENCE [LARGE SCALE GENOMIC DNA]</scope>
    <source>
        <strain evidence="16">c121</strain>
    </source>
</reference>
<keyword evidence="3 9" id="KW-1134">Transmembrane beta strand</keyword>
<evidence type="ECO:0000256" key="11">
    <source>
        <dbReference type="RuleBase" id="RU003357"/>
    </source>
</evidence>
<evidence type="ECO:0000256" key="3">
    <source>
        <dbReference type="ARBA" id="ARBA00022452"/>
    </source>
</evidence>
<dbReference type="Pfam" id="PF07715">
    <property type="entry name" value="Plug"/>
    <property type="match status" value="1"/>
</dbReference>
<dbReference type="InterPro" id="IPR037066">
    <property type="entry name" value="Plug_dom_sf"/>
</dbReference>
<dbReference type="AlphaFoldDB" id="A0A432ZB38"/>
<keyword evidence="4 9" id="KW-0812">Transmembrane</keyword>
<evidence type="ECO:0000259" key="14">
    <source>
        <dbReference type="Pfam" id="PF07715"/>
    </source>
</evidence>
<feature type="domain" description="TonB-dependent receptor plug" evidence="14">
    <location>
        <begin position="64"/>
        <end position="181"/>
    </location>
</feature>
<dbReference type="STRING" id="1122124.GCA_000423165_00024"/>
<name>A0A432ZB38_9GAMM</name>
<evidence type="ECO:0000256" key="4">
    <source>
        <dbReference type="ARBA" id="ARBA00022692"/>
    </source>
</evidence>
<keyword evidence="16" id="KW-1185">Reference proteome</keyword>
<dbReference type="RefSeq" id="WP_026861128.1">
    <property type="nucleotide sequence ID" value="NZ_PIQE01000001.1"/>
</dbReference>
<dbReference type="Pfam" id="PF00593">
    <property type="entry name" value="TonB_dep_Rec_b-barrel"/>
    <property type="match status" value="1"/>
</dbReference>
<feature type="signal peptide" evidence="12">
    <location>
        <begin position="1"/>
        <end position="30"/>
    </location>
</feature>
<keyword evidence="7 9" id="KW-0472">Membrane</keyword>
<dbReference type="GO" id="GO:0009279">
    <property type="term" value="C:cell outer membrane"/>
    <property type="evidence" value="ECO:0007669"/>
    <property type="project" value="UniProtKB-SubCell"/>
</dbReference>
<evidence type="ECO:0000256" key="1">
    <source>
        <dbReference type="ARBA" id="ARBA00004571"/>
    </source>
</evidence>
<organism evidence="15 16">
    <name type="scientific">Pseudidiomarina sediminum</name>
    <dbReference type="NCBI Taxonomy" id="431675"/>
    <lineage>
        <taxon>Bacteria</taxon>
        <taxon>Pseudomonadati</taxon>
        <taxon>Pseudomonadota</taxon>
        <taxon>Gammaproteobacteria</taxon>
        <taxon>Alteromonadales</taxon>
        <taxon>Idiomarinaceae</taxon>
        <taxon>Pseudidiomarina</taxon>
    </lineage>
</organism>
<protein>
    <submittedName>
        <fullName evidence="15">TonB-dependent receptor</fullName>
    </submittedName>
</protein>
<dbReference type="PROSITE" id="PS01156">
    <property type="entry name" value="TONB_DEPENDENT_REC_2"/>
    <property type="match status" value="1"/>
</dbReference>
<evidence type="ECO:0000256" key="9">
    <source>
        <dbReference type="PROSITE-ProRule" id="PRU01360"/>
    </source>
</evidence>
<evidence type="ECO:0000256" key="6">
    <source>
        <dbReference type="ARBA" id="ARBA00023077"/>
    </source>
</evidence>
<evidence type="ECO:0000313" key="16">
    <source>
        <dbReference type="Proteomes" id="UP000287022"/>
    </source>
</evidence>
<evidence type="ECO:0000256" key="10">
    <source>
        <dbReference type="PROSITE-ProRule" id="PRU10144"/>
    </source>
</evidence>
<keyword evidence="2 9" id="KW-0813">Transport</keyword>
<dbReference type="InterPro" id="IPR000531">
    <property type="entry name" value="Beta-barrel_TonB"/>
</dbReference>
<keyword evidence="6 11" id="KW-0798">TonB box</keyword>
<gene>
    <name evidence="15" type="ORF">CWI80_06960</name>
</gene>
<sequence>MKQTNRIAKSIRLALAFGATSTLLSTGAYAQDTAPQDEDAQAEEKAEKITVVGSRIRTDGLENSTPIEIISTEIAVDQGLTTLGELLRTSTIASGSNQLTAAMSVGNVTAGGAGNESISMRGLGSNRTLVLLNGRRAGPAGTRGQVAAFDMNSIPVSAVERVEILKDGASSLYGSDAIAGVINIITKRGDESAINFSANQPTESGGENYRLNGTYGQAFDRGSYRLVADYRLQKEMARGDRDHFACGQRYLFDAETGERADPIDPRTNDYHCNDLPYGMWLWDAGAGNYTSTIQNYDYDGLRAAAGLPTYDPQQPGDIAAPDGWYPVGYSRETDGWLDADHPFQDLQTMVPRTESWSIYGQVEYDLTDSISMYGELLHSVRETKINSYRQFWEPFIPAWAGLVDGWDGYVYLDPTAVTDHSGSTTTIDYTRGVLGLEGSLGFWTWDVSWQRSLNSGTYDTKIIYQDALEMAANAVWGDPCEGELTPISKRECYAIDFWDPEYVRGNFDQGTRDFLFGMDFGKTIYKQDAIDAYMTGDLFDLPAGTVATAFGVAYQTDEIVDTPGEATLSQNSWGMTSAGITAGRQSTKAAYVEFQVPLLRDLPAVKQFDLTTSARWTDVNTYGSDTTYKLGINWAINDDLRVRASRGTSFRSPALFELYLGDQSSFFDQRSDPCWNWAERVENGTINPTVLENCQADGIPGDYAQDFGSGTAYTGGGAGSLKAETSVYEGVGVVWTSPENTFAASVDYYKVTIENQVDDITGVDILNQCYLSENFEDEPFCDRFTRNDGTETGNWGIDEVYGGYVNIASQFVRGIDVVASYQDDTPVGFLRLRVDHTIQIERASQQFADSEVLDSVGLLGSPRHSGTLTASLERDDWRYTWATRYLSSVENYERFTRGNLTTYRGSDVTFIADAPSTFYHTASVSKTFEDNLDVTLGVTNIFDKKPPYGSPSAASTVGNAMLYSQYDQLGRQVFLNVMYNF</sequence>
<dbReference type="InterPro" id="IPR012910">
    <property type="entry name" value="Plug_dom"/>
</dbReference>
<keyword evidence="5 12" id="KW-0732">Signal</keyword>
<dbReference type="Gene3D" id="2.40.170.20">
    <property type="entry name" value="TonB-dependent receptor, beta-barrel domain"/>
    <property type="match status" value="1"/>
</dbReference>
<feature type="chain" id="PRO_5019528722" evidence="12">
    <location>
        <begin position="31"/>
        <end position="981"/>
    </location>
</feature>
<evidence type="ECO:0000256" key="8">
    <source>
        <dbReference type="ARBA" id="ARBA00023237"/>
    </source>
</evidence>
<feature type="short sequence motif" description="TonB C-terminal box" evidence="10">
    <location>
        <begin position="964"/>
        <end position="981"/>
    </location>
</feature>
<dbReference type="PROSITE" id="PS52016">
    <property type="entry name" value="TONB_DEPENDENT_REC_3"/>
    <property type="match status" value="1"/>
</dbReference>
<evidence type="ECO:0000256" key="12">
    <source>
        <dbReference type="SAM" id="SignalP"/>
    </source>
</evidence>
<dbReference type="PANTHER" id="PTHR47234">
    <property type="match status" value="1"/>
</dbReference>
<dbReference type="InterPro" id="IPR036942">
    <property type="entry name" value="Beta-barrel_TonB_sf"/>
</dbReference>
<dbReference type="PANTHER" id="PTHR47234:SF2">
    <property type="entry name" value="TONB-DEPENDENT RECEPTOR"/>
    <property type="match status" value="1"/>
</dbReference>
<dbReference type="SUPFAM" id="SSF56935">
    <property type="entry name" value="Porins"/>
    <property type="match status" value="1"/>
</dbReference>
<evidence type="ECO:0000256" key="5">
    <source>
        <dbReference type="ARBA" id="ARBA00022729"/>
    </source>
</evidence>
<comment type="similarity">
    <text evidence="9 11">Belongs to the TonB-dependent receptor family.</text>
</comment>
<dbReference type="InterPro" id="IPR039426">
    <property type="entry name" value="TonB-dep_rcpt-like"/>
</dbReference>
<comment type="caution">
    <text evidence="15">The sequence shown here is derived from an EMBL/GenBank/DDBJ whole genome shotgun (WGS) entry which is preliminary data.</text>
</comment>